<name>A0A4Y8KWL1_9MICO</name>
<gene>
    <name evidence="1" type="ORF">E3T53_00405</name>
</gene>
<dbReference type="Proteomes" id="UP000298218">
    <property type="component" value="Unassembled WGS sequence"/>
</dbReference>
<dbReference type="RefSeq" id="WP_134171760.1">
    <property type="nucleotide sequence ID" value="NZ_SODI01000001.1"/>
</dbReference>
<comment type="caution">
    <text evidence="1">The sequence shown here is derived from an EMBL/GenBank/DDBJ whole genome shotgun (WGS) entry which is preliminary data.</text>
</comment>
<organism evidence="1 2">
    <name type="scientific">Cryobacterium psychrophilum</name>
    <dbReference type="NCBI Taxonomy" id="41988"/>
    <lineage>
        <taxon>Bacteria</taxon>
        <taxon>Bacillati</taxon>
        <taxon>Actinomycetota</taxon>
        <taxon>Actinomycetes</taxon>
        <taxon>Micrococcales</taxon>
        <taxon>Microbacteriaceae</taxon>
        <taxon>Cryobacterium</taxon>
    </lineage>
</organism>
<proteinExistence type="predicted"/>
<accession>A0A4Y8KWL1</accession>
<dbReference type="OrthoDB" id="5117285at2"/>
<dbReference type="EMBL" id="SOHQ01000001">
    <property type="protein sequence ID" value="TFD82375.1"/>
    <property type="molecule type" value="Genomic_DNA"/>
</dbReference>
<dbReference type="AlphaFoldDB" id="A0A4Y8KWL1"/>
<evidence type="ECO:0000313" key="2">
    <source>
        <dbReference type="Proteomes" id="UP000298218"/>
    </source>
</evidence>
<protein>
    <submittedName>
        <fullName evidence="1">Uncharacterized protein</fullName>
    </submittedName>
</protein>
<evidence type="ECO:0000313" key="1">
    <source>
        <dbReference type="EMBL" id="TFD82375.1"/>
    </source>
</evidence>
<keyword evidence="2" id="KW-1185">Reference proteome</keyword>
<sequence>MRISNPFAELRLWAPRRRIIALGVASITYVVLSIASGAFAVVGGALAFPGSWWAYALTVIGSGMLGLVVASYFSAPIGGEATRCDLRWPVLSLIAMYLATDMRTVEPIFTGAVRPVVALAAVALLAWALRERLTAEHRAMSDTGDGATCSTCRPLFG</sequence>
<reference evidence="1 2" key="1">
    <citation type="submission" date="2019-03" db="EMBL/GenBank/DDBJ databases">
        <title>Genomics of glacier-inhabiting Cryobacterium strains.</title>
        <authorList>
            <person name="Liu Q."/>
            <person name="Xin Y.-H."/>
        </authorList>
    </citation>
    <scope>NUCLEOTIDE SEQUENCE [LARGE SCALE GENOMIC DNA]</scope>
    <source>
        <strain evidence="1 2">CGMCC 1.4292</strain>
    </source>
</reference>